<protein>
    <submittedName>
        <fullName evidence="4">F28N24.25 protein</fullName>
    </submittedName>
</protein>
<dbReference type="EMBL" id="AC021043">
    <property type="protein sequence ID" value="AAF88131.1"/>
    <property type="molecule type" value="Genomic_DNA"/>
</dbReference>
<evidence type="ECO:0000313" key="4">
    <source>
        <dbReference type="EMBL" id="AAF88131.1"/>
    </source>
</evidence>
<name>Q9LP34_ARATH</name>
<dbReference type="InterPro" id="IPR037103">
    <property type="entry name" value="Tubulin/FtsZ-like_C"/>
</dbReference>
<dbReference type="AlphaFoldDB" id="Q9LP34"/>
<keyword evidence="2" id="KW-0342">GTP-binding</keyword>
<dbReference type="PIR" id="F86412">
    <property type="entry name" value="F86412"/>
</dbReference>
<evidence type="ECO:0000256" key="2">
    <source>
        <dbReference type="ARBA" id="ARBA00023134"/>
    </source>
</evidence>
<dbReference type="PANTHER" id="PTHR34784:SF1">
    <property type="entry name" value="50S RIBOSOMAL PROTEIN L34"/>
    <property type="match status" value="1"/>
</dbReference>
<keyword evidence="1" id="KW-0547">Nucleotide-binding</keyword>
<dbReference type="ExpressionAtlas" id="Q9LP34">
    <property type="expression patterns" value="baseline and differential"/>
</dbReference>
<evidence type="ECO:0000256" key="1">
    <source>
        <dbReference type="ARBA" id="ARBA00022741"/>
    </source>
</evidence>
<feature type="region of interest" description="Disordered" evidence="3">
    <location>
        <begin position="199"/>
        <end position="243"/>
    </location>
</feature>
<dbReference type="InterPro" id="IPR011719">
    <property type="entry name" value="CHP02058"/>
</dbReference>
<organism evidence="4">
    <name type="scientific">Arabidopsis thaliana</name>
    <name type="common">Mouse-ear cress</name>
    <dbReference type="NCBI Taxonomy" id="3702"/>
    <lineage>
        <taxon>Eukaryota</taxon>
        <taxon>Viridiplantae</taxon>
        <taxon>Streptophyta</taxon>
        <taxon>Embryophyta</taxon>
        <taxon>Tracheophyta</taxon>
        <taxon>Spermatophyta</taxon>
        <taxon>Magnoliopsida</taxon>
        <taxon>eudicotyledons</taxon>
        <taxon>Gunneridae</taxon>
        <taxon>Pentapetalae</taxon>
        <taxon>rosids</taxon>
        <taxon>malvids</taxon>
        <taxon>Brassicales</taxon>
        <taxon>Brassicaceae</taxon>
        <taxon>Camelineae</taxon>
        <taxon>Arabidopsis</taxon>
    </lineage>
</organism>
<sequence length="343" mass="37548">MSLSLISGSIHICAELRLRQSPSCLTISSSRPKFLSSRSKQFSLDHFPQISRPIKVIARSAMETTAETITGGVPNNTMKLLFVEMGVGYDQHGGVECVGEGSIPGVSFGEMKLQIKLGVPHSLHQQLDLDKVKSIFPYPRESFPSLNLEIALKHKQNIHVKQKKKMQRKMKGKKKNIGSIFEDCNVSASQEIYLQRCGFAVPGQPPPDSDPSVGVSPPPLNDGIPYQRSSGDSDTDKDSVIGSGNDAVESQAIRCVTPEESVDTVDLEEDVADPTVEVSAEKQSDVPLESAAKKEGGGKKLKIPLREVVKAIVMNSRNTEEEEDKEIEKMSCVQILLQKGFKF</sequence>
<dbReference type="TAIR" id="AT1G29041"/>
<feature type="region of interest" description="Disordered" evidence="3">
    <location>
        <begin position="274"/>
        <end position="297"/>
    </location>
</feature>
<reference key="1">
    <citation type="journal article" date="2000" name="Nature">
        <title>Sequence and analysis of chromosome 1 of the plant Arabidopsis thaliana.</title>
        <authorList>
            <person name="Theologis A."/>
            <person name="Ecker J.R."/>
            <person name="Palm C.J."/>
            <person name="Federspiel N.A."/>
            <person name="Kaul S."/>
            <person name="White O."/>
            <person name="Alonso J."/>
            <person name="Altafi H."/>
            <person name="Araujo R."/>
            <person name="Bowman C.L."/>
            <person name="Brooks S.Y."/>
            <person name="Buehler E."/>
            <person name="Chan A."/>
            <person name="Chao Q."/>
            <person name="Chen H."/>
            <person name="Cheuk R.F."/>
            <person name="Chin C.W."/>
            <person name="Chung M.K."/>
            <person name="Conn L."/>
            <person name="Conway A.B."/>
            <person name="Conway A.R."/>
            <person name="Creasy T.H."/>
            <person name="Dewar K."/>
            <person name="Dunn P."/>
            <person name="Etgu P."/>
            <person name="Feldblyum T.V."/>
            <person name="Feng J."/>
            <person name="Fong B."/>
            <person name="Fujii C.Y."/>
            <person name="Gill J.E."/>
            <person name="Goldsmith A.D."/>
            <person name="Haas B."/>
            <person name="Hansen N.F."/>
            <person name="Hughes B."/>
            <person name="Huizar L."/>
            <person name="Hunter J.L."/>
            <person name="Jenkins J."/>
            <person name="Johnson-Hopson C."/>
            <person name="Khan S."/>
            <person name="Khaykin E."/>
            <person name="Kim C.J."/>
            <person name="Koo H.L."/>
            <person name="Kremenetskaia I."/>
            <person name="Kurtz D.B."/>
            <person name="Kwan A."/>
            <person name="Lam B."/>
            <person name="Langin-Hooper S."/>
            <person name="Lee A."/>
            <person name="Lee J.M."/>
            <person name="Lenz C.A."/>
            <person name="Li J.H."/>
            <person name="Li Y."/>
            <person name="Lin X."/>
            <person name="Liu S.X."/>
            <person name="Liu Z.A."/>
            <person name="Luros J.S."/>
            <person name="Maiti R."/>
            <person name="Marziali A."/>
            <person name="Militscher J."/>
            <person name="Miranda M."/>
            <person name="Nguyen M."/>
            <person name="Nierman W.C."/>
            <person name="Osborne B.I."/>
            <person name="Pai G."/>
            <person name="Peterson J."/>
            <person name="Pham P.K."/>
            <person name="Rizzo M."/>
            <person name="Rooney T."/>
            <person name="Rowley D."/>
            <person name="Sakano H."/>
            <person name="Salzberg S.L."/>
            <person name="Schwartz J.R."/>
            <person name="Shinn P."/>
            <person name="Southwick A.M."/>
            <person name="Sun H."/>
            <person name="Tallon L.J."/>
            <person name="Tambunga G."/>
            <person name="Toriumi M.J."/>
            <person name="Town C.D."/>
            <person name="Utterback T."/>
            <person name="Van Aken S."/>
            <person name="Vaysberg M."/>
            <person name="Vysotskaia V.S."/>
            <person name="Walker M."/>
            <person name="Wu D."/>
            <person name="Yu G."/>
            <person name="Fraser C.M."/>
            <person name="Venter J.C."/>
            <person name="Davis R.W."/>
        </authorList>
    </citation>
    <scope>NUCLEOTIDE SEQUENCE [LARGE SCALE GENOMIC DNA]</scope>
    <source>
        <strain>cv. Columbia</strain>
    </source>
</reference>
<reference evidence="4" key="2">
    <citation type="submission" date="2000-07" db="EMBL/GenBank/DDBJ databases">
        <authorList>
            <person name="Federspiel N.A."/>
            <person name="Palm C.J."/>
            <person name="Conway A.B."/>
            <person name="Conn L."/>
            <person name="Hansen N.F."/>
            <person name="Altafi H."/>
            <person name="Nguyen M."/>
            <person name="Lam B."/>
            <person name="Southwick A."/>
            <person name="Miranda M."/>
            <person name="Brooks S."/>
            <person name="Buehler E."/>
            <person name="Chao Q."/>
            <person name="Chin C."/>
            <person name="Chiou J."/>
            <person name="Choi E."/>
            <person name="Gonzalez A."/>
            <person name="Howng B."/>
            <person name="Johnson-Hopson C."/>
            <person name="Khan S."/>
            <person name="Kim C."/>
            <person name="Koo T."/>
            <person name="Lee J.M."/>
            <person name="Lenz C."/>
            <person name="Liu A."/>
            <person name="Liu S."/>
            <person name="Mukharsky N."/>
            <person name="Pham P."/>
            <person name="Sakano H."/>
            <person name="Shinn P."/>
            <person name="Toriumi M."/>
            <person name="Vaysberg M."/>
            <person name="Yu G."/>
            <person name="Ecker J."/>
            <person name="Theologis A."/>
            <person name="Davis R.W."/>
        </authorList>
    </citation>
    <scope>NUCLEOTIDE SEQUENCE</scope>
</reference>
<dbReference type="Gene3D" id="3.30.1330.20">
    <property type="entry name" value="Tubulin/FtsZ, C-terminal domain"/>
    <property type="match status" value="1"/>
</dbReference>
<accession>Q9LP34</accession>
<proteinExistence type="predicted"/>
<gene>
    <name evidence="4" type="primary">F28N24.25</name>
</gene>
<dbReference type="GO" id="GO:0005525">
    <property type="term" value="F:GTP binding"/>
    <property type="evidence" value="ECO:0007669"/>
    <property type="project" value="UniProtKB-KW"/>
</dbReference>
<dbReference type="PANTHER" id="PTHR34784">
    <property type="entry name" value="50S RIBOSOMAL PROTEIN L34"/>
    <property type="match status" value="1"/>
</dbReference>
<evidence type="ECO:0000256" key="3">
    <source>
        <dbReference type="SAM" id="MobiDB-lite"/>
    </source>
</evidence>